<dbReference type="EMBL" id="JADFTS010000004">
    <property type="protein sequence ID" value="KAF9610395.1"/>
    <property type="molecule type" value="Genomic_DNA"/>
</dbReference>
<name>A0A835I2D3_9MAGN</name>
<evidence type="ECO:0000313" key="2">
    <source>
        <dbReference type="EMBL" id="KAF9610395.1"/>
    </source>
</evidence>
<dbReference type="Proteomes" id="UP000631114">
    <property type="component" value="Unassembled WGS sequence"/>
</dbReference>
<dbReference type="PANTHER" id="PTHR31307">
    <property type="entry name" value="TRIHELIX TRANSCRIPTION FACTOR ASIL2"/>
    <property type="match status" value="1"/>
</dbReference>
<dbReference type="GO" id="GO:0005634">
    <property type="term" value="C:nucleus"/>
    <property type="evidence" value="ECO:0007669"/>
    <property type="project" value="TreeGrafter"/>
</dbReference>
<dbReference type="GO" id="GO:0000976">
    <property type="term" value="F:transcription cis-regulatory region binding"/>
    <property type="evidence" value="ECO:0007669"/>
    <property type="project" value="TreeGrafter"/>
</dbReference>
<proteinExistence type="predicted"/>
<dbReference type="OrthoDB" id="2019351at2759"/>
<feature type="compositionally biased region" description="Polar residues" evidence="1">
    <location>
        <begin position="14"/>
        <end position="27"/>
    </location>
</feature>
<protein>
    <submittedName>
        <fullName evidence="2">Uncharacterized protein</fullName>
    </submittedName>
</protein>
<accession>A0A835I2D3</accession>
<feature type="region of interest" description="Disordered" evidence="1">
    <location>
        <begin position="14"/>
        <end position="34"/>
    </location>
</feature>
<dbReference type="InterPro" id="IPR044823">
    <property type="entry name" value="ASIL1/2-like"/>
</dbReference>
<dbReference type="AlphaFoldDB" id="A0A835I2D3"/>
<evidence type="ECO:0000313" key="3">
    <source>
        <dbReference type="Proteomes" id="UP000631114"/>
    </source>
</evidence>
<feature type="region of interest" description="Disordered" evidence="1">
    <location>
        <begin position="98"/>
        <end position="121"/>
    </location>
</feature>
<dbReference type="PANTHER" id="PTHR31307:SF4">
    <property type="entry name" value="TRIHELIX TRANSCRIPTION FACTOR ASIL2"/>
    <property type="match status" value="1"/>
</dbReference>
<comment type="caution">
    <text evidence="2">The sequence shown here is derived from an EMBL/GenBank/DDBJ whole genome shotgun (WGS) entry which is preliminary data.</text>
</comment>
<keyword evidence="3" id="KW-1185">Reference proteome</keyword>
<reference evidence="2 3" key="1">
    <citation type="submission" date="2020-10" db="EMBL/GenBank/DDBJ databases">
        <title>The Coptis chinensis genome and diversification of protoberbering-type alkaloids.</title>
        <authorList>
            <person name="Wang B."/>
            <person name="Shu S."/>
            <person name="Song C."/>
            <person name="Liu Y."/>
        </authorList>
    </citation>
    <scope>NUCLEOTIDE SEQUENCE [LARGE SCALE GENOMIC DNA]</scope>
    <source>
        <strain evidence="2">HL-2020</strain>
        <tissue evidence="2">Leaf</tissue>
    </source>
</reference>
<evidence type="ECO:0000256" key="1">
    <source>
        <dbReference type="SAM" id="MobiDB-lite"/>
    </source>
</evidence>
<sequence length="121" mass="13931">MTSAVMKRLQFEENVNSELPKTDSGTCKRNAGKGNSWANSLRELSLAISEFGEAYERAETTKLQQVVEMEKQRMGFAKNLELQRMQFFTKTQLDITQLKQEKRVGSSHNHHHSNNNRNKSD</sequence>
<organism evidence="2 3">
    <name type="scientific">Coptis chinensis</name>
    <dbReference type="NCBI Taxonomy" id="261450"/>
    <lineage>
        <taxon>Eukaryota</taxon>
        <taxon>Viridiplantae</taxon>
        <taxon>Streptophyta</taxon>
        <taxon>Embryophyta</taxon>
        <taxon>Tracheophyta</taxon>
        <taxon>Spermatophyta</taxon>
        <taxon>Magnoliopsida</taxon>
        <taxon>Ranunculales</taxon>
        <taxon>Ranunculaceae</taxon>
        <taxon>Coptidoideae</taxon>
        <taxon>Coptis</taxon>
    </lineage>
</organism>
<gene>
    <name evidence="2" type="ORF">IFM89_022306</name>
</gene>